<comment type="caution">
    <text evidence="1">The sequence shown here is derived from an EMBL/GenBank/DDBJ whole genome shotgun (WGS) entry which is preliminary data.</text>
</comment>
<dbReference type="EMBL" id="PDNA01000145">
    <property type="protein sequence ID" value="PGH10539.1"/>
    <property type="molecule type" value="Genomic_DNA"/>
</dbReference>
<keyword evidence="2" id="KW-1185">Reference proteome</keyword>
<reference evidence="1 2" key="1">
    <citation type="submission" date="2017-10" db="EMBL/GenBank/DDBJ databases">
        <title>Comparative genomics in systemic dimorphic fungi from Ajellomycetaceae.</title>
        <authorList>
            <person name="Munoz J.F."/>
            <person name="Mcewen J.G."/>
            <person name="Clay O.K."/>
            <person name="Cuomo C.A."/>
        </authorList>
    </citation>
    <scope>NUCLEOTIDE SEQUENCE [LARGE SCALE GENOMIC DNA]</scope>
    <source>
        <strain evidence="1 2">UAMH7299</strain>
    </source>
</reference>
<sequence length="164" mass="19463">MWLLGSGGRTRLVLVVDIRESFSNTPKRIESWDLSDDEILKLDIVTLAEHILQWHERNRIPLIGKFTANFWLCFWNKSRQHVWEYELSLDDDELEPKGDSVANFERYIMAKDLLPDLDESLRIQLPLEKLSTKMRNCLRVHRMSRAAFQAKEKWKKLRAEKQAP</sequence>
<evidence type="ECO:0000313" key="2">
    <source>
        <dbReference type="Proteomes" id="UP000224634"/>
    </source>
</evidence>
<dbReference type="Proteomes" id="UP000224634">
    <property type="component" value="Unassembled WGS sequence"/>
</dbReference>
<proteinExistence type="predicted"/>
<name>A0A2B7XNI9_POLH7</name>
<accession>A0A2B7XNI9</accession>
<organism evidence="1 2">
    <name type="scientific">Polytolypa hystricis (strain UAMH7299)</name>
    <dbReference type="NCBI Taxonomy" id="1447883"/>
    <lineage>
        <taxon>Eukaryota</taxon>
        <taxon>Fungi</taxon>
        <taxon>Dikarya</taxon>
        <taxon>Ascomycota</taxon>
        <taxon>Pezizomycotina</taxon>
        <taxon>Eurotiomycetes</taxon>
        <taxon>Eurotiomycetidae</taxon>
        <taxon>Onygenales</taxon>
        <taxon>Onygenales incertae sedis</taxon>
        <taxon>Polytolypa</taxon>
    </lineage>
</organism>
<protein>
    <submittedName>
        <fullName evidence="1">Uncharacterized protein</fullName>
    </submittedName>
</protein>
<evidence type="ECO:0000313" key="1">
    <source>
        <dbReference type="EMBL" id="PGH10539.1"/>
    </source>
</evidence>
<gene>
    <name evidence="1" type="ORF">AJ80_07485</name>
</gene>
<dbReference type="AlphaFoldDB" id="A0A2B7XNI9"/>